<comment type="similarity">
    <text evidence="2">Belongs to the methyltransferase superfamily. Fibrillarin family.</text>
</comment>
<dbReference type="GO" id="GO:0032040">
    <property type="term" value="C:small-subunit processome"/>
    <property type="evidence" value="ECO:0007669"/>
    <property type="project" value="TreeGrafter"/>
</dbReference>
<organism evidence="17">
    <name type="scientific">Absidia glauca</name>
    <name type="common">Pin mould</name>
    <dbReference type="NCBI Taxonomy" id="4829"/>
    <lineage>
        <taxon>Eukaryota</taxon>
        <taxon>Fungi</taxon>
        <taxon>Fungi incertae sedis</taxon>
        <taxon>Mucoromycota</taxon>
        <taxon>Mucoromycotina</taxon>
        <taxon>Mucoromycetes</taxon>
        <taxon>Mucorales</taxon>
        <taxon>Cunninghamellaceae</taxon>
        <taxon>Absidia</taxon>
    </lineage>
</organism>
<dbReference type="SMART" id="SM01206">
    <property type="entry name" value="Fibrillarin"/>
    <property type="match status" value="1"/>
</dbReference>
<dbReference type="FunFam" id="3.40.50.720:FF:000026">
    <property type="entry name" value="Glyoxylate/hydroxypyruvate reductase B"/>
    <property type="match status" value="1"/>
</dbReference>
<evidence type="ECO:0000256" key="5">
    <source>
        <dbReference type="ARBA" id="ARBA00022603"/>
    </source>
</evidence>
<dbReference type="CDD" id="cd02440">
    <property type="entry name" value="AdoMet_MTases"/>
    <property type="match status" value="1"/>
</dbReference>
<dbReference type="Proteomes" id="UP000078561">
    <property type="component" value="Unassembled WGS sequence"/>
</dbReference>
<evidence type="ECO:0000256" key="2">
    <source>
        <dbReference type="ARBA" id="ARBA00010632"/>
    </source>
</evidence>
<dbReference type="InterPro" id="IPR029063">
    <property type="entry name" value="SAM-dependent_MTases_sf"/>
</dbReference>
<dbReference type="SUPFAM" id="SSF53335">
    <property type="entry name" value="S-adenosyl-L-methionine-dependent methyltransferases"/>
    <property type="match status" value="1"/>
</dbReference>
<keyword evidence="8" id="KW-0694">RNA-binding</keyword>
<dbReference type="InterPro" id="IPR020813">
    <property type="entry name" value="Fibrillarin_CS"/>
</dbReference>
<dbReference type="Gene3D" id="3.40.50.150">
    <property type="entry name" value="Vaccinia Virus protein VP39"/>
    <property type="match status" value="1"/>
</dbReference>
<dbReference type="Pfam" id="PF01269">
    <property type="entry name" value="Fibrillarin"/>
    <property type="match status" value="1"/>
</dbReference>
<feature type="region of interest" description="Disordered" evidence="14">
    <location>
        <begin position="1"/>
        <end position="104"/>
    </location>
</feature>
<dbReference type="GO" id="GO:0051287">
    <property type="term" value="F:NAD binding"/>
    <property type="evidence" value="ECO:0007669"/>
    <property type="project" value="InterPro"/>
</dbReference>
<protein>
    <recommendedName>
        <fullName evidence="3">rRNA 2'-O-methyltransferase fibrillarin</fullName>
    </recommendedName>
    <alternativeName>
        <fullName evidence="12">Histone-glutamine methyltransferase</fullName>
    </alternativeName>
</protein>
<evidence type="ECO:0000256" key="10">
    <source>
        <dbReference type="ARBA" id="ARBA00023242"/>
    </source>
</evidence>
<dbReference type="Gene3D" id="3.30.200.20">
    <property type="entry name" value="Phosphorylase Kinase, domain 1"/>
    <property type="match status" value="1"/>
</dbReference>
<evidence type="ECO:0000256" key="7">
    <source>
        <dbReference type="ARBA" id="ARBA00022691"/>
    </source>
</evidence>
<feature type="domain" description="D-isomer specific 2-hydroxyacid dehydrogenase NAD-binding" evidence="16">
    <location>
        <begin position="427"/>
        <end position="600"/>
    </location>
</feature>
<dbReference type="InterPro" id="IPR006139">
    <property type="entry name" value="D-isomer_2_OHA_DH_cat_dom"/>
</dbReference>
<evidence type="ECO:0000256" key="3">
    <source>
        <dbReference type="ARBA" id="ARBA00015190"/>
    </source>
</evidence>
<dbReference type="AlphaFoldDB" id="A0A163TFY7"/>
<keyword evidence="6" id="KW-0808">Transferase</keyword>
<comment type="subcellular location">
    <subcellularLocation>
        <location evidence="1">Nucleus</location>
        <location evidence="1">Nucleolus</location>
    </subcellularLocation>
</comment>
<dbReference type="GO" id="GO:0003723">
    <property type="term" value="F:RNA binding"/>
    <property type="evidence" value="ECO:0007669"/>
    <property type="project" value="UniProtKB-KW"/>
</dbReference>
<keyword evidence="4" id="KW-0698">rRNA processing</keyword>
<dbReference type="STRING" id="4829.A0A163TFY7"/>
<dbReference type="SUPFAM" id="SSF51735">
    <property type="entry name" value="NAD(P)-binding Rossmann-fold domains"/>
    <property type="match status" value="1"/>
</dbReference>
<evidence type="ECO:0000313" key="18">
    <source>
        <dbReference type="Proteomes" id="UP000078561"/>
    </source>
</evidence>
<proteinExistence type="inferred from homology"/>
<sequence>MAFEGRGGGRGGASRGGGRGGFGGGRGGGRGGFGGDRGGRGGGRGGFGGGRGGGRGGFGGDRGGRGGFGGDRGGRGRGGARGGRGGARGGRGGAAGGARGGSKVIIEPHRHEGIFIARGKEDLLVTKNLVPGESIAAAVLGGVDHLHIAPGKKVLYLGAASGTSVSHVADVVGPTGAVYGVEFSHRSGRDLINMAKKRTNVVPIIEDARHPHKYRMLVPMVDVIFADVAQPDQARIITLNAHHFLKNNGHIVISIKASCIDSTVDAATVFAREVKKLQEERVKPQEQLTLEPYERDHAVVVGRYVRNNSASTLLGAKVVATRRLLPNSQARLEQQKNIDLVQWQEDNTMPREQLLKDVKGAEALICMLSDKIDKEVIEAAGPQLKLISTLSVGFDHVDLKTAKEKNIKIGYTPDVLTDATADLATLLTLAAARNMKQGIDAVQNGGWQDWRAAWLCGQQFTNKTLGVVGLGRIGQATAKRLGAFGINRLVYWGRTKKEGVNGDLVSLDQLLEQSDFVLVSCPLTPDTKELFDYAAFKKMKKNAIFVNISRGGVVKQADLARALKEKVIAGAGLDVTTPEPLPLDDPLQSLDNCVILPHIGTATFETREIMGDMMVDNVLAALENKAIPFELKQ</sequence>
<keyword evidence="10" id="KW-0539">Nucleus</keyword>
<evidence type="ECO:0000256" key="14">
    <source>
        <dbReference type="SAM" id="MobiDB-lite"/>
    </source>
</evidence>
<dbReference type="GO" id="GO:0000494">
    <property type="term" value="P:box C/D sno(s)RNA 3'-end processing"/>
    <property type="evidence" value="ECO:0007669"/>
    <property type="project" value="TreeGrafter"/>
</dbReference>
<dbReference type="InterPro" id="IPR006140">
    <property type="entry name" value="D-isomer_DH_NAD-bd"/>
</dbReference>
<keyword evidence="11" id="KW-0687">Ribonucleoprotein</keyword>
<gene>
    <name evidence="17" type="primary">ABSGL_10296.1 scaffold 11921</name>
</gene>
<dbReference type="PANTHER" id="PTHR10335">
    <property type="entry name" value="RRNA 2-O-METHYLTRANSFERASE FIBRILLARIN"/>
    <property type="match status" value="1"/>
</dbReference>
<dbReference type="CDD" id="cd05301">
    <property type="entry name" value="GDH"/>
    <property type="match status" value="1"/>
</dbReference>
<feature type="domain" description="D-isomer specific 2-hydroxyacid dehydrogenase catalytic" evidence="15">
    <location>
        <begin position="319"/>
        <end position="628"/>
    </location>
</feature>
<dbReference type="GO" id="GO:1990259">
    <property type="term" value="F:histone H2AQ104 methyltransferase activity"/>
    <property type="evidence" value="ECO:0007669"/>
    <property type="project" value="TreeGrafter"/>
</dbReference>
<evidence type="ECO:0000313" key="17">
    <source>
        <dbReference type="EMBL" id="SAM04432.1"/>
    </source>
</evidence>
<keyword evidence="18" id="KW-1185">Reference proteome</keyword>
<evidence type="ECO:0000259" key="15">
    <source>
        <dbReference type="Pfam" id="PF00389"/>
    </source>
</evidence>
<dbReference type="GO" id="GO:0008649">
    <property type="term" value="F:rRNA methyltransferase activity"/>
    <property type="evidence" value="ECO:0007669"/>
    <property type="project" value="TreeGrafter"/>
</dbReference>
<dbReference type="SUPFAM" id="SSF52283">
    <property type="entry name" value="Formate/glycerate dehydrogenase catalytic domain-like"/>
    <property type="match status" value="1"/>
</dbReference>
<evidence type="ECO:0000256" key="12">
    <source>
        <dbReference type="ARBA" id="ARBA00032245"/>
    </source>
</evidence>
<evidence type="ECO:0000256" key="8">
    <source>
        <dbReference type="ARBA" id="ARBA00022884"/>
    </source>
</evidence>
<evidence type="ECO:0000256" key="4">
    <source>
        <dbReference type="ARBA" id="ARBA00022552"/>
    </source>
</evidence>
<dbReference type="PANTHER" id="PTHR10335:SF17">
    <property type="entry name" value="FIBRILLARIN"/>
    <property type="match status" value="1"/>
</dbReference>
<dbReference type="InterPro" id="IPR036291">
    <property type="entry name" value="NAD(P)-bd_dom_sf"/>
</dbReference>
<dbReference type="Pfam" id="PF02826">
    <property type="entry name" value="2-Hacid_dh_C"/>
    <property type="match status" value="1"/>
</dbReference>
<name>A0A163TFY7_ABSGL</name>
<evidence type="ECO:0000256" key="9">
    <source>
        <dbReference type="ARBA" id="ARBA00023002"/>
    </source>
</evidence>
<accession>A0A163TFY7</accession>
<comment type="catalytic activity">
    <reaction evidence="13">
        <text>L-glutaminyl-[histone H2A] + S-adenosyl-L-methionine = N(5)-methyl-L-glutaminyl-[histone H2A] + S-adenosyl-L-homocysteine + H(+)</text>
        <dbReference type="Rhea" id="RHEA:50904"/>
        <dbReference type="Rhea" id="RHEA-COMP:12837"/>
        <dbReference type="Rhea" id="RHEA-COMP:12839"/>
        <dbReference type="ChEBI" id="CHEBI:15378"/>
        <dbReference type="ChEBI" id="CHEBI:30011"/>
        <dbReference type="ChEBI" id="CHEBI:57856"/>
        <dbReference type="ChEBI" id="CHEBI:59789"/>
        <dbReference type="ChEBI" id="CHEBI:61891"/>
    </reaction>
</comment>
<evidence type="ECO:0000256" key="13">
    <source>
        <dbReference type="ARBA" id="ARBA00047568"/>
    </source>
</evidence>
<evidence type="ECO:0000259" key="16">
    <source>
        <dbReference type="Pfam" id="PF02826"/>
    </source>
</evidence>
<dbReference type="FunFam" id="3.40.50.150:FF:000001">
    <property type="entry name" value="Fibrillarin like 1"/>
    <property type="match status" value="1"/>
</dbReference>
<dbReference type="PROSITE" id="PS00566">
    <property type="entry name" value="FIBRILLARIN"/>
    <property type="match status" value="1"/>
</dbReference>
<dbReference type="GO" id="GO:0031428">
    <property type="term" value="C:box C/D methylation guide snoRNP complex"/>
    <property type="evidence" value="ECO:0007669"/>
    <property type="project" value="TreeGrafter"/>
</dbReference>
<dbReference type="EMBL" id="LT554386">
    <property type="protein sequence ID" value="SAM04432.1"/>
    <property type="molecule type" value="Genomic_DNA"/>
</dbReference>
<dbReference type="InterPro" id="IPR000692">
    <property type="entry name" value="Fibrillarin"/>
</dbReference>
<keyword evidence="5" id="KW-0489">Methyltransferase</keyword>
<dbReference type="Pfam" id="PF00389">
    <property type="entry name" value="2-Hacid_dh"/>
    <property type="match status" value="1"/>
</dbReference>
<reference evidence="17" key="1">
    <citation type="submission" date="2016-04" db="EMBL/GenBank/DDBJ databases">
        <authorList>
            <person name="Evans L.H."/>
            <person name="Alamgir A."/>
            <person name="Owens N."/>
            <person name="Weber N.D."/>
            <person name="Virtaneva K."/>
            <person name="Barbian K."/>
            <person name="Babar A."/>
            <person name="Rosenke K."/>
        </authorList>
    </citation>
    <scope>NUCLEOTIDE SEQUENCE [LARGE SCALE GENOMIC DNA]</scope>
    <source>
        <strain evidence="17">CBS 101.48</strain>
    </source>
</reference>
<dbReference type="NCBIfam" id="NF003276">
    <property type="entry name" value="PRK04266.1-2"/>
    <property type="match status" value="1"/>
</dbReference>
<dbReference type="InParanoid" id="A0A163TFY7"/>
<dbReference type="GO" id="GO:0016616">
    <property type="term" value="F:oxidoreductase activity, acting on the CH-OH group of donors, NAD or NADP as acceptor"/>
    <property type="evidence" value="ECO:0007669"/>
    <property type="project" value="InterPro"/>
</dbReference>
<evidence type="ECO:0000256" key="1">
    <source>
        <dbReference type="ARBA" id="ARBA00004604"/>
    </source>
</evidence>
<feature type="compositionally biased region" description="Gly residues" evidence="14">
    <location>
        <begin position="1"/>
        <end position="100"/>
    </location>
</feature>
<keyword evidence="9" id="KW-0560">Oxidoreductase</keyword>
<evidence type="ECO:0000256" key="11">
    <source>
        <dbReference type="ARBA" id="ARBA00023274"/>
    </source>
</evidence>
<keyword evidence="7" id="KW-0949">S-adenosyl-L-methionine</keyword>
<evidence type="ECO:0000256" key="6">
    <source>
        <dbReference type="ARBA" id="ARBA00022679"/>
    </source>
</evidence>
<dbReference type="Gene3D" id="3.40.50.720">
    <property type="entry name" value="NAD(P)-binding Rossmann-like Domain"/>
    <property type="match status" value="2"/>
</dbReference>